<organism evidence="2 3">
    <name type="scientific">Caenorhabditis remanei</name>
    <name type="common">Caenorhabditis vulgaris</name>
    <dbReference type="NCBI Taxonomy" id="31234"/>
    <lineage>
        <taxon>Eukaryota</taxon>
        <taxon>Metazoa</taxon>
        <taxon>Ecdysozoa</taxon>
        <taxon>Nematoda</taxon>
        <taxon>Chromadorea</taxon>
        <taxon>Rhabditida</taxon>
        <taxon>Rhabditina</taxon>
        <taxon>Rhabditomorpha</taxon>
        <taxon>Rhabditoidea</taxon>
        <taxon>Rhabditidae</taxon>
        <taxon>Peloderinae</taxon>
        <taxon>Caenorhabditis</taxon>
    </lineage>
</organism>
<gene>
    <name evidence="2" type="ORF">GCK72_021287</name>
</gene>
<evidence type="ECO:0000313" key="3">
    <source>
        <dbReference type="Proteomes" id="UP000483820"/>
    </source>
</evidence>
<dbReference type="InterPro" id="IPR002900">
    <property type="entry name" value="DUF38/FTH_CAE_spp"/>
</dbReference>
<dbReference type="PANTHER" id="PTHR23015">
    <property type="entry name" value="UNCHARACTERIZED C.ELEGANS PROTEIN"/>
    <property type="match status" value="1"/>
</dbReference>
<accession>A0A6A5GJ54</accession>
<dbReference type="AlphaFoldDB" id="A0A6A5GJ54"/>
<name>A0A6A5GJ54_CAERE</name>
<comment type="caution">
    <text evidence="2">The sequence shown here is derived from an EMBL/GenBank/DDBJ whole genome shotgun (WGS) entry which is preliminary data.</text>
</comment>
<dbReference type="EMBL" id="WUAV01000005">
    <property type="protein sequence ID" value="KAF1754723.1"/>
    <property type="molecule type" value="Genomic_DNA"/>
</dbReference>
<dbReference type="GO" id="GO:0045087">
    <property type="term" value="P:innate immune response"/>
    <property type="evidence" value="ECO:0007669"/>
    <property type="project" value="TreeGrafter"/>
</dbReference>
<feature type="domain" description="DUF38" evidence="1">
    <location>
        <begin position="280"/>
        <end position="394"/>
    </location>
</feature>
<dbReference type="KEGG" id="crq:GCK72_021287"/>
<proteinExistence type="predicted"/>
<dbReference type="Pfam" id="PF01827">
    <property type="entry name" value="FTH"/>
    <property type="match status" value="1"/>
</dbReference>
<evidence type="ECO:0000259" key="1">
    <source>
        <dbReference type="Pfam" id="PF01827"/>
    </source>
</evidence>
<dbReference type="PANTHER" id="PTHR23015:SF25">
    <property type="entry name" value="DUF38 DOMAIN-CONTAINING PROTEIN-RELATED"/>
    <property type="match status" value="1"/>
</dbReference>
<protein>
    <recommendedName>
        <fullName evidence="1">DUF38 domain-containing protein</fullName>
    </recommendedName>
</protein>
<evidence type="ECO:0000313" key="2">
    <source>
        <dbReference type="EMBL" id="KAF1754723.1"/>
    </source>
</evidence>
<dbReference type="RefSeq" id="XP_053583076.1">
    <property type="nucleotide sequence ID" value="XM_053734163.1"/>
</dbReference>
<dbReference type="Proteomes" id="UP000483820">
    <property type="component" value="Chromosome V"/>
</dbReference>
<dbReference type="CTD" id="78777192"/>
<reference evidence="2 3" key="1">
    <citation type="submission" date="2019-12" db="EMBL/GenBank/DDBJ databases">
        <title>Chromosome-level assembly of the Caenorhabditis remanei genome.</title>
        <authorList>
            <person name="Teterina A.A."/>
            <person name="Willis J.H."/>
            <person name="Phillips P.C."/>
        </authorList>
    </citation>
    <scope>NUCLEOTIDE SEQUENCE [LARGE SCALE GENOMIC DNA]</scope>
    <source>
        <strain evidence="2 3">PX506</strain>
        <tissue evidence="2">Whole organism</tissue>
    </source>
</reference>
<dbReference type="GeneID" id="78777192"/>
<sequence length="451" mass="52974">MCRCLEKALQSRTEKLKVEQFFLSVLEIKQAVSAINLLDREILWLVTVHLPFEDQAFTADDFIPLIEGQGRQRLDLRIELHEFSTQVLEEVRKLLVYTSPLNSITIKYKTIDQECIELIAKTEHSSDGKTFFKFSIDHADDPIKEMATLTLSDNERHLNIFEIPSIMRSIAPNLGCRQIQSLRKVSRGIRHCVDYIKPDPHILKYYISLGNFLFAFIGGMMNEEISTWYNGSRKEEAVRFVNDFELNTRHQKSCMGQLSIKMDRTSWFSKEEDEDSVRPKVFKLLRDVLISRTSPLKVKILSLTTQCLVMNILPYLDAEYLELIFIRKIEEIDEECTIDLDEISKTEQWIKAKRLRIKDLTVRMSIQDMNILNFEWIDITLESMTQEDITYCRKATALGAPYRVDDDFEYLWYFRIENTPEYLHVVLEQGPLQIEGCSYFKKIHQNKTPFF</sequence>
<dbReference type="InterPro" id="IPR040161">
    <property type="entry name" value="FB224"/>
</dbReference>